<evidence type="ECO:0000313" key="3">
    <source>
        <dbReference type="Proteomes" id="UP000225358"/>
    </source>
</evidence>
<protein>
    <recommendedName>
        <fullName evidence="1">Phage-like element PBSX protein XkdF domain-containing protein</fullName>
    </recommendedName>
</protein>
<gene>
    <name evidence="2" type="ORF">ESCO13_00161</name>
</gene>
<name>A0A1D7XFH0_9CAUD</name>
<sequence>MELNKDTLWELFKTFAGFKENSESQQDSIPSQKPETLVKQNKFDEEKMQVIEVLYCPPEEDDLHGERMSDLEIRKMVDNFNENITNISGNLGHMKNTDKFSPIKAWVNEVDCYIGDELVVEGTPLVKIQFNDPELYQARKDGVLKGLSIGAMGVKVKKD</sequence>
<proteinExistence type="predicted"/>
<organism evidence="2 3">
    <name type="scientific">Escherichia phage ESCO13</name>
    <dbReference type="NCBI Taxonomy" id="1881104"/>
    <lineage>
        <taxon>Viruses</taxon>
        <taxon>Duplodnaviria</taxon>
        <taxon>Heunggongvirae</taxon>
        <taxon>Uroviricota</taxon>
        <taxon>Caudoviricetes</taxon>
        <taxon>Stephanstirmvirinae</taxon>
        <taxon>Phapecoctavirus</taxon>
        <taxon>Phapecoctavirus ESCO13</taxon>
    </lineage>
</organism>
<evidence type="ECO:0000259" key="1">
    <source>
        <dbReference type="Pfam" id="PF14550"/>
    </source>
</evidence>
<keyword evidence="3" id="KW-1185">Reference proteome</keyword>
<dbReference type="EMBL" id="KX552041">
    <property type="protein sequence ID" value="AOQ27286.1"/>
    <property type="molecule type" value="Genomic_DNA"/>
</dbReference>
<feature type="domain" description="Phage-like element PBSX protein XkdF" evidence="1">
    <location>
        <begin position="42"/>
        <end position="153"/>
    </location>
</feature>
<evidence type="ECO:0000313" key="2">
    <source>
        <dbReference type="EMBL" id="AOQ27286.1"/>
    </source>
</evidence>
<dbReference type="Proteomes" id="UP000225358">
    <property type="component" value="Segment"/>
</dbReference>
<accession>A0A1D7XFH0</accession>
<dbReference type="InterPro" id="IPR027924">
    <property type="entry name" value="XkdF"/>
</dbReference>
<dbReference type="Pfam" id="PF14550">
    <property type="entry name" value="Peptidase_S78_2"/>
    <property type="match status" value="1"/>
</dbReference>
<reference evidence="2" key="1">
    <citation type="submission" date="2017-02" db="EMBL/GenBank/DDBJ databases">
        <title>Complete genome sequence of two Escherichia coli phages, vB_EcoM_ ESCO5 and vB_EcoM_ESCO13, which are related to phAPEC8.</title>
        <authorList>
            <person name="Trotereau A."/>
            <person name="Gonnet M."/>
            <person name="Viardot A."/>
            <person name="Lalmanach A.-C."/>
            <person name="Guabiraba R."/>
            <person name="Chanteloup N."/>
            <person name="Schouler C."/>
        </authorList>
    </citation>
    <scope>NUCLEOTIDE SEQUENCE [LARGE SCALE GENOMIC DNA]</scope>
</reference>